<evidence type="ECO:0000313" key="1">
    <source>
        <dbReference type="EMBL" id="JAD81026.1"/>
    </source>
</evidence>
<accession>A0A0A9CZL0</accession>
<dbReference type="EMBL" id="GBRH01216869">
    <property type="protein sequence ID" value="JAD81026.1"/>
    <property type="molecule type" value="Transcribed_RNA"/>
</dbReference>
<reference evidence="1" key="1">
    <citation type="submission" date="2014-09" db="EMBL/GenBank/DDBJ databases">
        <authorList>
            <person name="Magalhaes I.L.F."/>
            <person name="Oliveira U."/>
            <person name="Santos F.R."/>
            <person name="Vidigal T.H.D.A."/>
            <person name="Brescovit A.D."/>
            <person name="Santos A.J."/>
        </authorList>
    </citation>
    <scope>NUCLEOTIDE SEQUENCE</scope>
    <source>
        <tissue evidence="1">Shoot tissue taken approximately 20 cm above the soil surface</tissue>
    </source>
</reference>
<dbReference type="AlphaFoldDB" id="A0A0A9CZL0"/>
<name>A0A0A9CZL0_ARUDO</name>
<sequence length="74" mass="8458">MKGMFLCSWPFCVGVDIMTYDSLAILATLTTTRVPLIICAWSLQILSGLDLLVYYSLLWNYMSSIHLLHLFLLN</sequence>
<reference evidence="1" key="2">
    <citation type="journal article" date="2015" name="Data Brief">
        <title>Shoot transcriptome of the giant reed, Arundo donax.</title>
        <authorList>
            <person name="Barrero R.A."/>
            <person name="Guerrero F.D."/>
            <person name="Moolhuijzen P."/>
            <person name="Goolsby J.A."/>
            <person name="Tidwell J."/>
            <person name="Bellgard S.E."/>
            <person name="Bellgard M.I."/>
        </authorList>
    </citation>
    <scope>NUCLEOTIDE SEQUENCE</scope>
    <source>
        <tissue evidence="1">Shoot tissue taken approximately 20 cm above the soil surface</tissue>
    </source>
</reference>
<protein>
    <submittedName>
        <fullName evidence="1">Uncharacterized protein</fullName>
    </submittedName>
</protein>
<proteinExistence type="predicted"/>
<organism evidence="1">
    <name type="scientific">Arundo donax</name>
    <name type="common">Giant reed</name>
    <name type="synonym">Donax arundinaceus</name>
    <dbReference type="NCBI Taxonomy" id="35708"/>
    <lineage>
        <taxon>Eukaryota</taxon>
        <taxon>Viridiplantae</taxon>
        <taxon>Streptophyta</taxon>
        <taxon>Embryophyta</taxon>
        <taxon>Tracheophyta</taxon>
        <taxon>Spermatophyta</taxon>
        <taxon>Magnoliopsida</taxon>
        <taxon>Liliopsida</taxon>
        <taxon>Poales</taxon>
        <taxon>Poaceae</taxon>
        <taxon>PACMAD clade</taxon>
        <taxon>Arundinoideae</taxon>
        <taxon>Arundineae</taxon>
        <taxon>Arundo</taxon>
    </lineage>
</organism>